<keyword evidence="18" id="KW-1185">Reference proteome</keyword>
<feature type="compositionally biased region" description="Low complexity" evidence="14">
    <location>
        <begin position="26"/>
        <end position="35"/>
    </location>
</feature>
<dbReference type="InterPro" id="IPR039261">
    <property type="entry name" value="FNR_nucleotide-bd"/>
</dbReference>
<evidence type="ECO:0000256" key="10">
    <source>
        <dbReference type="ARBA" id="ARBA00023065"/>
    </source>
</evidence>
<evidence type="ECO:0000256" key="4">
    <source>
        <dbReference type="ARBA" id="ARBA00022448"/>
    </source>
</evidence>
<keyword evidence="12" id="KW-0325">Glycoprotein</keyword>
<dbReference type="AlphaFoldDB" id="A0A5D3AKW1"/>
<evidence type="ECO:0000313" key="18">
    <source>
        <dbReference type="Proteomes" id="UP000322245"/>
    </source>
</evidence>
<evidence type="ECO:0000313" key="17">
    <source>
        <dbReference type="EMBL" id="TYJ51432.1"/>
    </source>
</evidence>
<evidence type="ECO:0000256" key="5">
    <source>
        <dbReference type="ARBA" id="ARBA00022475"/>
    </source>
</evidence>
<evidence type="ECO:0000259" key="16">
    <source>
        <dbReference type="PROSITE" id="PS51384"/>
    </source>
</evidence>
<keyword evidence="9" id="KW-0560">Oxidoreductase</keyword>
<dbReference type="SFLD" id="SFLDS00052">
    <property type="entry name" value="Ferric_Reductase_Domain"/>
    <property type="match status" value="1"/>
</dbReference>
<dbReference type="InterPro" id="IPR013130">
    <property type="entry name" value="Fe3_Rdtase_TM_dom"/>
</dbReference>
<comment type="similarity">
    <text evidence="2">Belongs to the ferric reductase (FRE) family.</text>
</comment>
<dbReference type="GO" id="GO:0005886">
    <property type="term" value="C:plasma membrane"/>
    <property type="evidence" value="ECO:0007669"/>
    <property type="project" value="UniProtKB-SubCell"/>
</dbReference>
<dbReference type="InterPro" id="IPR017938">
    <property type="entry name" value="Riboflavin_synthase-like_b-brl"/>
</dbReference>
<feature type="compositionally biased region" description="Gly residues" evidence="14">
    <location>
        <begin position="36"/>
        <end position="52"/>
    </location>
</feature>
<keyword evidence="11 15" id="KW-0472">Membrane</keyword>
<evidence type="ECO:0000256" key="12">
    <source>
        <dbReference type="ARBA" id="ARBA00023180"/>
    </source>
</evidence>
<dbReference type="Pfam" id="PF08022">
    <property type="entry name" value="FAD_binding_8"/>
    <property type="match status" value="1"/>
</dbReference>
<evidence type="ECO:0000256" key="1">
    <source>
        <dbReference type="ARBA" id="ARBA00004651"/>
    </source>
</evidence>
<sequence>MSFDSTLIHTAFDAIAIRAAGSSGATSANSTQAAASGGGGGGGGGGPGGGGADTTEPPKFLIFLAGGLLALFFLSHLPRLLVRLGSSSNGGEFFKGNRLSTKEPQNNDMAGPTSAYAGGLTKAADNPPRHWPSMSAVVPGGGLVNITVPYAHMTIGQMAVCGAWVAIFVISMVYMNDPLSDGNRAGYVAVWLLPVVVGLGMKVNDIGFLVGKGYEKLNYLHRFTGRLLFVGGTFHAGYYTVKWVKKGIFATEASVPFITAGIVAWAAFMFMGVTSVPFIRTRIYGFFWMCHWIGYTVAVIALAYHESSTAMLAIISLIIYGKDIILRLVLKTRVTNARLVPLPGSQSIQVITSFQSGWRAGQHVFLRVPALRQVGGMSFWENHPFSVASAEGDEMVLVVKRAGDWSRALYELASQGDGNGEKGMEKGYANVGKECRVIVEGPYGGPGPLVMASYSSVLLVSGGSGVTFALSVLDDLIKKAFMGHCRAKTVHFVWVCKNYDDAEPLIPRLVDLMSRASTTNLTPKISIYLTRSQSSSAYSEAGIEIVHRRPELANIVDGVVSRTRVEVLSGNVGTCGLVVGVCGPMRLVDETKKAVRVVPWQERRDIGGVTVHTEAFGCQVTAPAQPPQTPSTMPMNIDHTEIHHPYVNPQELPFPTYTLPGGGRMAIYPAVKTRYAGPNVGIGPGAMGMPHPLGTSLSWGVGTKIDNTAASWRRYYGLGAMMTGYNLHGRMPGKCGFGGYGYFNGWEIRD</sequence>
<comment type="caution">
    <text evidence="17">The sequence shown here is derived from an EMBL/GenBank/DDBJ whole genome shotgun (WGS) entry which is preliminary data.</text>
</comment>
<dbReference type="InterPro" id="IPR013112">
    <property type="entry name" value="FAD-bd_8"/>
</dbReference>
<dbReference type="GO" id="GO:0052851">
    <property type="term" value="F:ferric-chelate reductase (NADPH) activity"/>
    <property type="evidence" value="ECO:0007669"/>
    <property type="project" value="UniProtKB-EC"/>
</dbReference>
<evidence type="ECO:0000256" key="8">
    <source>
        <dbReference type="ARBA" id="ARBA00022989"/>
    </source>
</evidence>
<keyword evidence="4" id="KW-0813">Transport</keyword>
<evidence type="ECO:0000256" key="9">
    <source>
        <dbReference type="ARBA" id="ARBA00023002"/>
    </source>
</evidence>
<evidence type="ECO:0000256" key="15">
    <source>
        <dbReference type="SAM" id="Phobius"/>
    </source>
</evidence>
<keyword evidence="5" id="KW-1003">Cell membrane</keyword>
<dbReference type="GO" id="GO:0006879">
    <property type="term" value="P:intracellular iron ion homeostasis"/>
    <property type="evidence" value="ECO:0007669"/>
    <property type="project" value="TreeGrafter"/>
</dbReference>
<feature type="transmembrane region" description="Helical" evidence="15">
    <location>
        <begin position="187"/>
        <end position="211"/>
    </location>
</feature>
<feature type="transmembrane region" description="Helical" evidence="15">
    <location>
        <begin position="223"/>
        <end position="241"/>
    </location>
</feature>
<evidence type="ECO:0000256" key="14">
    <source>
        <dbReference type="SAM" id="MobiDB-lite"/>
    </source>
</evidence>
<feature type="domain" description="FAD-binding FR-type" evidence="16">
    <location>
        <begin position="321"/>
        <end position="449"/>
    </location>
</feature>
<keyword evidence="7" id="KW-0249">Electron transport</keyword>
<dbReference type="SUPFAM" id="SSF63380">
    <property type="entry name" value="Riboflavin synthase domain-like"/>
    <property type="match status" value="1"/>
</dbReference>
<dbReference type="InterPro" id="IPR051410">
    <property type="entry name" value="Ferric/Cupric_Reductase"/>
</dbReference>
<dbReference type="Pfam" id="PF01794">
    <property type="entry name" value="Ferric_reduct"/>
    <property type="match status" value="1"/>
</dbReference>
<dbReference type="GO" id="GO:0006826">
    <property type="term" value="P:iron ion transport"/>
    <property type="evidence" value="ECO:0007669"/>
    <property type="project" value="TreeGrafter"/>
</dbReference>
<comment type="catalytic activity">
    <reaction evidence="13">
        <text>2 a Fe(II)-siderophore + NADP(+) + H(+) = 2 a Fe(III)-siderophore + NADPH</text>
        <dbReference type="Rhea" id="RHEA:28795"/>
        <dbReference type="Rhea" id="RHEA-COMP:11342"/>
        <dbReference type="Rhea" id="RHEA-COMP:11344"/>
        <dbReference type="ChEBI" id="CHEBI:15378"/>
        <dbReference type="ChEBI" id="CHEBI:29033"/>
        <dbReference type="ChEBI" id="CHEBI:29034"/>
        <dbReference type="ChEBI" id="CHEBI:57783"/>
        <dbReference type="ChEBI" id="CHEBI:58349"/>
        <dbReference type="EC" id="1.16.1.9"/>
    </reaction>
</comment>
<evidence type="ECO:0000256" key="6">
    <source>
        <dbReference type="ARBA" id="ARBA00022692"/>
    </source>
</evidence>
<gene>
    <name evidence="17" type="ORF">B9479_007994</name>
</gene>
<dbReference type="InterPro" id="IPR017927">
    <property type="entry name" value="FAD-bd_FR_type"/>
</dbReference>
<dbReference type="PANTHER" id="PTHR32361">
    <property type="entry name" value="FERRIC/CUPRIC REDUCTASE TRANSMEMBRANE COMPONENT"/>
    <property type="match status" value="1"/>
</dbReference>
<evidence type="ECO:0000256" key="2">
    <source>
        <dbReference type="ARBA" id="ARBA00006278"/>
    </source>
</evidence>
<dbReference type="PANTHER" id="PTHR32361:SF9">
    <property type="entry name" value="FERRIC REDUCTASE TRANSMEMBRANE COMPONENT 3-RELATED"/>
    <property type="match status" value="1"/>
</dbReference>
<accession>A0A5D3AKW1</accession>
<keyword evidence="8 15" id="KW-1133">Transmembrane helix</keyword>
<dbReference type="Gene3D" id="3.40.50.80">
    <property type="entry name" value="Nucleotide-binding domain of ferredoxin-NADP reductase (FNR) module"/>
    <property type="match status" value="1"/>
</dbReference>
<dbReference type="PROSITE" id="PS51384">
    <property type="entry name" value="FAD_FR"/>
    <property type="match status" value="1"/>
</dbReference>
<dbReference type="SFLD" id="SFLDG01168">
    <property type="entry name" value="Ferric_reductase_subgroup_(FRE"/>
    <property type="match status" value="1"/>
</dbReference>
<proteinExistence type="inferred from homology"/>
<evidence type="ECO:0000256" key="3">
    <source>
        <dbReference type="ARBA" id="ARBA00012668"/>
    </source>
</evidence>
<comment type="subcellular location">
    <subcellularLocation>
        <location evidence="1">Cell membrane</location>
        <topology evidence="1">Multi-pass membrane protein</topology>
    </subcellularLocation>
</comment>
<dbReference type="SUPFAM" id="SSF52343">
    <property type="entry name" value="Ferredoxin reductase-like, C-terminal NADP-linked domain"/>
    <property type="match status" value="1"/>
</dbReference>
<reference evidence="17 18" key="1">
    <citation type="submission" date="2017-05" db="EMBL/GenBank/DDBJ databases">
        <title>The Genome Sequence of Tsuchiyaea wingfieldii DSM 27421.</title>
        <authorList>
            <person name="Cuomo C."/>
            <person name="Passer A."/>
            <person name="Billmyre B."/>
            <person name="Heitman J."/>
        </authorList>
    </citation>
    <scope>NUCLEOTIDE SEQUENCE [LARGE SCALE GENOMIC DNA]</scope>
    <source>
        <strain evidence="17 18">DSM 27421</strain>
    </source>
</reference>
<evidence type="ECO:0000256" key="7">
    <source>
        <dbReference type="ARBA" id="ARBA00022982"/>
    </source>
</evidence>
<evidence type="ECO:0000256" key="13">
    <source>
        <dbReference type="ARBA" id="ARBA00048483"/>
    </source>
</evidence>
<name>A0A5D3AKW1_9TREE</name>
<dbReference type="CDD" id="cd06186">
    <property type="entry name" value="NOX_Duox_like_FAD_NADP"/>
    <property type="match status" value="1"/>
</dbReference>
<dbReference type="InterPro" id="IPR013121">
    <property type="entry name" value="Fe_red_NAD-bd_6"/>
</dbReference>
<feature type="transmembrane region" description="Helical" evidence="15">
    <location>
        <begin position="253"/>
        <end position="271"/>
    </location>
</feature>
<protein>
    <recommendedName>
        <fullName evidence="3">ferric-chelate reductase (NADPH)</fullName>
        <ecNumber evidence="3">1.16.1.9</ecNumber>
    </recommendedName>
</protein>
<feature type="transmembrane region" description="Helical" evidence="15">
    <location>
        <begin position="155"/>
        <end position="175"/>
    </location>
</feature>
<dbReference type="Proteomes" id="UP000322245">
    <property type="component" value="Unassembled WGS sequence"/>
</dbReference>
<feature type="transmembrane region" description="Helical" evidence="15">
    <location>
        <begin position="60"/>
        <end position="77"/>
    </location>
</feature>
<keyword evidence="10" id="KW-0406">Ion transport</keyword>
<feature type="transmembrane region" description="Helical" evidence="15">
    <location>
        <begin position="283"/>
        <end position="304"/>
    </location>
</feature>
<evidence type="ECO:0000256" key="11">
    <source>
        <dbReference type="ARBA" id="ARBA00023136"/>
    </source>
</evidence>
<keyword evidence="6 15" id="KW-0812">Transmembrane</keyword>
<dbReference type="EC" id="1.16.1.9" evidence="3"/>
<dbReference type="EMBL" id="NIDF01000241">
    <property type="protein sequence ID" value="TYJ51432.1"/>
    <property type="molecule type" value="Genomic_DNA"/>
</dbReference>
<dbReference type="Pfam" id="PF08030">
    <property type="entry name" value="NAD_binding_6"/>
    <property type="match status" value="1"/>
</dbReference>
<feature type="region of interest" description="Disordered" evidence="14">
    <location>
        <begin position="26"/>
        <end position="53"/>
    </location>
</feature>
<dbReference type="GO" id="GO:0015677">
    <property type="term" value="P:copper ion import"/>
    <property type="evidence" value="ECO:0007669"/>
    <property type="project" value="TreeGrafter"/>
</dbReference>
<organism evidence="17 18">
    <name type="scientific">Cryptococcus floricola</name>
    <dbReference type="NCBI Taxonomy" id="2591691"/>
    <lineage>
        <taxon>Eukaryota</taxon>
        <taxon>Fungi</taxon>
        <taxon>Dikarya</taxon>
        <taxon>Basidiomycota</taxon>
        <taxon>Agaricomycotina</taxon>
        <taxon>Tremellomycetes</taxon>
        <taxon>Tremellales</taxon>
        <taxon>Cryptococcaceae</taxon>
        <taxon>Cryptococcus</taxon>
    </lineage>
</organism>